<dbReference type="Proteomes" id="UP000578036">
    <property type="component" value="Unassembled WGS sequence"/>
</dbReference>
<dbReference type="EMBL" id="JACHWF010000006">
    <property type="protein sequence ID" value="MBB3009920.1"/>
    <property type="molecule type" value="Genomic_DNA"/>
</dbReference>
<dbReference type="AlphaFoldDB" id="A0A7W4VE36"/>
<protein>
    <submittedName>
        <fullName evidence="2">Putative KAP-like P-loop ATPase</fullName>
    </submittedName>
</protein>
<dbReference type="Pfam" id="PF07693">
    <property type="entry name" value="KAP_NTPase"/>
    <property type="match status" value="1"/>
</dbReference>
<feature type="domain" description="KAP NTPase" evidence="1">
    <location>
        <begin position="26"/>
        <end position="131"/>
    </location>
</feature>
<name>A0A7W4VE36_9BURK</name>
<organism evidence="2 3">
    <name type="scientific">Cupriavidus alkaliphilus</name>
    <dbReference type="NCBI Taxonomy" id="942866"/>
    <lineage>
        <taxon>Bacteria</taxon>
        <taxon>Pseudomonadati</taxon>
        <taxon>Pseudomonadota</taxon>
        <taxon>Betaproteobacteria</taxon>
        <taxon>Burkholderiales</taxon>
        <taxon>Burkholderiaceae</taxon>
        <taxon>Cupriavidus</taxon>
    </lineage>
</organism>
<evidence type="ECO:0000259" key="1">
    <source>
        <dbReference type="Pfam" id="PF07693"/>
    </source>
</evidence>
<dbReference type="InterPro" id="IPR011646">
    <property type="entry name" value="KAP_P-loop"/>
</dbReference>
<dbReference type="RefSeq" id="WP_183300275.1">
    <property type="nucleotide sequence ID" value="NZ_JACHWF010000006.1"/>
</dbReference>
<reference evidence="2 3" key="1">
    <citation type="submission" date="2020-08" db="EMBL/GenBank/DDBJ databases">
        <title>Genomic Encyclopedia of Type Strains, Phase IV (KMG-V): Genome sequencing to study the core and pangenomes of soil and plant-associated prokaryotes.</title>
        <authorList>
            <person name="Whitman W."/>
        </authorList>
    </citation>
    <scope>NUCLEOTIDE SEQUENCE [LARGE SCALE GENOMIC DNA]</scope>
    <source>
        <strain evidence="2 3">SLV-2362</strain>
    </source>
</reference>
<keyword evidence="3" id="KW-1185">Reference proteome</keyword>
<comment type="caution">
    <text evidence="2">The sequence shown here is derived from an EMBL/GenBank/DDBJ whole genome shotgun (WGS) entry which is preliminary data.</text>
</comment>
<proteinExistence type="predicted"/>
<evidence type="ECO:0000313" key="2">
    <source>
        <dbReference type="EMBL" id="MBB3009920.1"/>
    </source>
</evidence>
<accession>A0A7W4VE36</accession>
<gene>
    <name evidence="2" type="ORF">FHX61_004596</name>
</gene>
<evidence type="ECO:0000313" key="3">
    <source>
        <dbReference type="Proteomes" id="UP000578036"/>
    </source>
</evidence>
<sequence>MAYDDQMPSSLDREISTDQQDAFGHRHYAHALKSLIESRTHETPFSIGLLGGWGTGKSSVKQLYTTALADDPSKDGGFTRYQRFHCITFNAWRFGGKDQDIKRALLRHVFLELGGEEENLRDKLFRQVSTTLSIAKP</sequence>